<evidence type="ECO:0000256" key="3">
    <source>
        <dbReference type="ARBA" id="ARBA00013184"/>
    </source>
</evidence>
<dbReference type="Pfam" id="PF17772">
    <property type="entry name" value="zf-MYST"/>
    <property type="match status" value="1"/>
</dbReference>
<dbReference type="InterPro" id="IPR040706">
    <property type="entry name" value="Zf-MYST"/>
</dbReference>
<evidence type="ECO:0000256" key="9">
    <source>
        <dbReference type="ARBA" id="ARBA00022737"/>
    </source>
</evidence>
<evidence type="ECO:0000256" key="18">
    <source>
        <dbReference type="ARBA" id="ARBA00023242"/>
    </source>
</evidence>
<evidence type="ECO:0000256" key="2">
    <source>
        <dbReference type="ARBA" id="ARBA00010107"/>
    </source>
</evidence>
<organism evidence="27 28">
    <name type="scientific">Batillaria attramentaria</name>
    <dbReference type="NCBI Taxonomy" id="370345"/>
    <lineage>
        <taxon>Eukaryota</taxon>
        <taxon>Metazoa</taxon>
        <taxon>Spiralia</taxon>
        <taxon>Lophotrochozoa</taxon>
        <taxon>Mollusca</taxon>
        <taxon>Gastropoda</taxon>
        <taxon>Caenogastropoda</taxon>
        <taxon>Sorbeoconcha</taxon>
        <taxon>Cerithioidea</taxon>
        <taxon>Batillariidae</taxon>
        <taxon>Batillaria</taxon>
    </lineage>
</organism>
<dbReference type="GO" id="GO:0008270">
    <property type="term" value="F:zinc ion binding"/>
    <property type="evidence" value="ECO:0007669"/>
    <property type="project" value="UniProtKB-KW"/>
</dbReference>
<keyword evidence="13" id="KW-0156">Chromatin regulator</keyword>
<dbReference type="InterPro" id="IPR002717">
    <property type="entry name" value="HAT_MYST-type"/>
</dbReference>
<keyword evidence="5" id="KW-1017">Isopeptide bond</keyword>
<feature type="compositionally biased region" description="Acidic residues" evidence="22">
    <location>
        <begin position="383"/>
        <end position="394"/>
    </location>
</feature>
<dbReference type="SUPFAM" id="SSF55729">
    <property type="entry name" value="Acyl-CoA N-acyltransferases (Nat)"/>
    <property type="match status" value="1"/>
</dbReference>
<dbReference type="Pfam" id="PF00628">
    <property type="entry name" value="PHD"/>
    <property type="match status" value="2"/>
</dbReference>
<feature type="compositionally biased region" description="Polar residues" evidence="22">
    <location>
        <begin position="556"/>
        <end position="566"/>
    </location>
</feature>
<dbReference type="InterPro" id="IPR001965">
    <property type="entry name" value="Znf_PHD"/>
</dbReference>
<dbReference type="GO" id="GO:0070775">
    <property type="term" value="C:H3 histone acetyltransferase complex"/>
    <property type="evidence" value="ECO:0007669"/>
    <property type="project" value="UniProtKB-ARBA"/>
</dbReference>
<feature type="non-terminal residue" evidence="27">
    <location>
        <position position="938"/>
    </location>
</feature>
<dbReference type="InterPro" id="IPR011011">
    <property type="entry name" value="Znf_FYVE_PHD"/>
</dbReference>
<dbReference type="Pfam" id="PF01853">
    <property type="entry name" value="MOZ_SAS"/>
    <property type="match status" value="1"/>
</dbReference>
<evidence type="ECO:0000256" key="21">
    <source>
        <dbReference type="PROSITE-ProRule" id="PRU00146"/>
    </source>
</evidence>
<evidence type="ECO:0000256" key="10">
    <source>
        <dbReference type="ARBA" id="ARBA00022771"/>
    </source>
</evidence>
<dbReference type="Pfam" id="PF21524">
    <property type="entry name" value="SAMD1_WH"/>
    <property type="match status" value="1"/>
</dbReference>
<keyword evidence="7" id="KW-0808">Transferase</keyword>
<sequence>MVKEGENSHTQANATYTAWLLEAIAKIKHQKQRPNEERICNVVQANHKVTQDAVVEQLNLAVKDGSILKVQNKGLVSYKDPSTVCQLQTRALEITPRTDLTKVLVRSVRELGEQGGSTLRSIENYINRSYSVRLRDGASMSQLLKMQVKRAVRSGQLRQDGSHLKLGRAAAGDADTAISNGPREPAVNAEDLDSNDIILPFERHRKIAPPVPICSFCLGSAEKNRDGHHENLISCADCGNSGHPSCLKFSEELANKVRNLRWQCIECKKCSFCGKSGKEDDMLFCDACDRGFHMPCCDPPLTKAPKGRWMCNICDPNRGNQKGKRFLEMAAKYTARYKAQLHATSRQKLKNARQFQVNKRKKAMLASVERKKLGKKKVKECVQQEDSEDEEDEPPASSESQPEEDTSHFDSILNLNKPRGLVDGLSRFFTPSNKRKSRVSLSSVDNFTAVVKAQTKSKQSVPSQSSTSQSQQAASRLVKRSKLQQASRGRKKSDGPPGSGQLKGLFDGLSHLFTAQGERKRTFPVYNPLTLKRRAKHSVVPTVTSSTGSSIPNGVCASSSLKSPAPSQLLRVVPRAQESDCDADGEDEGEDEDERCFGGVKVRPSEGKGSEGRESLEDSDSDDEEEALADGQAVAAGTMPEGSGSSQSKAQDEDDPLRPGGKLLPNVTEADYTLFKQAQEKAQQAVAEGSGSGDLPAFDSHGPNPPMIELGKYEIQTWYSSPYPQEYARLPKLYICEFCLKYMKSRAILKRHMEKCNLTHPPANEIYRKGSLSVFEVDGNVSKLYCQNLCLLAKLFLDHKTLYYDVEPFLFYVLTTNDEFGCHVVGYFSKEKHCQQKYNVSCIMTMPQYQRKGYGRLLIDFSYLLSRIEGVAGSPEKPLSELGRVSYVAYWRSVVLEYLQAHTSESISIKAISRTTGMCTQDVVDTLHLLGMIVWREN</sequence>
<feature type="domain" description="PHD-type" evidence="23">
    <location>
        <begin position="267"/>
        <end position="317"/>
    </location>
</feature>
<dbReference type="FunFam" id="3.30.60.60:FF:000001">
    <property type="entry name" value="Histone acetyltransferase"/>
    <property type="match status" value="1"/>
</dbReference>
<evidence type="ECO:0000256" key="14">
    <source>
        <dbReference type="ARBA" id="ARBA00022990"/>
    </source>
</evidence>
<feature type="region of interest" description="Disordered" evidence="22">
    <location>
        <begin position="376"/>
        <end position="408"/>
    </location>
</feature>
<reference evidence="27 28" key="1">
    <citation type="journal article" date="2023" name="Sci. Data">
        <title>Genome assembly of the Korean intertidal mud-creeper Batillaria attramentaria.</title>
        <authorList>
            <person name="Patra A.K."/>
            <person name="Ho P.T."/>
            <person name="Jun S."/>
            <person name="Lee S.J."/>
            <person name="Kim Y."/>
            <person name="Won Y.J."/>
        </authorList>
    </citation>
    <scope>NUCLEOTIDE SEQUENCE [LARGE SCALE GENOMIC DNA]</scope>
    <source>
        <strain evidence="27">Wonlab-2016</strain>
    </source>
</reference>
<feature type="domain" description="H15" evidence="24">
    <location>
        <begin position="96"/>
        <end position="168"/>
    </location>
</feature>
<comment type="subcellular location">
    <subcellularLocation>
        <location evidence="1">Nucleus</location>
    </subcellularLocation>
</comment>
<dbReference type="AlphaFoldDB" id="A0ABD0M7G7"/>
<evidence type="ECO:0000256" key="5">
    <source>
        <dbReference type="ARBA" id="ARBA00022499"/>
    </source>
</evidence>
<evidence type="ECO:0000259" key="26">
    <source>
        <dbReference type="PROSITE" id="PS52014"/>
    </source>
</evidence>
<dbReference type="SMART" id="SM00249">
    <property type="entry name" value="PHD"/>
    <property type="match status" value="2"/>
</dbReference>
<keyword evidence="6" id="KW-0597">Phosphoprotein</keyword>
<dbReference type="PANTHER" id="PTHR10615:SF217">
    <property type="entry name" value="HISTONE ACETYLTRANSFERASE"/>
    <property type="match status" value="1"/>
</dbReference>
<evidence type="ECO:0000256" key="15">
    <source>
        <dbReference type="ARBA" id="ARBA00023015"/>
    </source>
</evidence>
<keyword evidence="4" id="KW-0678">Repressor</keyword>
<dbReference type="CDD" id="cd15527">
    <property type="entry name" value="PHD2_KAT6A_6B"/>
    <property type="match status" value="1"/>
</dbReference>
<dbReference type="InterPro" id="IPR016181">
    <property type="entry name" value="Acyl_CoA_acyltransferase"/>
</dbReference>
<dbReference type="PROSITE" id="PS51504">
    <property type="entry name" value="H15"/>
    <property type="match status" value="1"/>
</dbReference>
<keyword evidence="14" id="KW-0007">Acetylation</keyword>
<accession>A0ABD0M7G7</accession>
<keyword evidence="9" id="KW-0677">Repeat</keyword>
<dbReference type="InterPro" id="IPR036388">
    <property type="entry name" value="WH-like_DNA-bd_sf"/>
</dbReference>
<protein>
    <recommendedName>
        <fullName evidence="3">histone acetyltransferase</fullName>
        <ecNumber evidence="3">2.3.1.48</ecNumber>
    </recommendedName>
</protein>
<feature type="region of interest" description="Disordered" evidence="22">
    <location>
        <begin position="523"/>
        <end position="665"/>
    </location>
</feature>
<keyword evidence="18" id="KW-0539">Nucleus</keyword>
<evidence type="ECO:0000259" key="24">
    <source>
        <dbReference type="PROSITE" id="PS51504"/>
    </source>
</evidence>
<dbReference type="SUPFAM" id="SSF57903">
    <property type="entry name" value="FYVE/PHD zinc finger"/>
    <property type="match status" value="2"/>
</dbReference>
<dbReference type="CDD" id="cd15618">
    <property type="entry name" value="PHD1_MOZ_MORF"/>
    <property type="match status" value="1"/>
</dbReference>
<evidence type="ECO:0000256" key="13">
    <source>
        <dbReference type="ARBA" id="ARBA00022853"/>
    </source>
</evidence>
<comment type="similarity">
    <text evidence="2">Belongs to the MYST (SAS/MOZ) family.</text>
</comment>
<dbReference type="Proteomes" id="UP001519460">
    <property type="component" value="Unassembled WGS sequence"/>
</dbReference>
<dbReference type="GO" id="GO:0005634">
    <property type="term" value="C:nucleus"/>
    <property type="evidence" value="ECO:0007669"/>
    <property type="project" value="UniProtKB-SubCell"/>
</dbReference>
<feature type="domain" description="SAMD1-like winged helix (WH)" evidence="26">
    <location>
        <begin position="8"/>
        <end position="84"/>
    </location>
</feature>
<comment type="catalytic activity">
    <reaction evidence="19">
        <text>L-lysyl-[protein] + acetyl-CoA = N(6)-acetyl-L-lysyl-[protein] + CoA + H(+)</text>
        <dbReference type="Rhea" id="RHEA:45948"/>
        <dbReference type="Rhea" id="RHEA-COMP:9752"/>
        <dbReference type="Rhea" id="RHEA-COMP:10731"/>
        <dbReference type="ChEBI" id="CHEBI:15378"/>
        <dbReference type="ChEBI" id="CHEBI:29969"/>
        <dbReference type="ChEBI" id="CHEBI:57287"/>
        <dbReference type="ChEBI" id="CHEBI:57288"/>
        <dbReference type="ChEBI" id="CHEBI:61930"/>
        <dbReference type="EC" id="2.3.1.48"/>
    </reaction>
</comment>
<feature type="compositionally biased region" description="Basic and acidic residues" evidence="22">
    <location>
        <begin position="603"/>
        <end position="616"/>
    </location>
</feature>
<feature type="domain" description="MYST-type HAT" evidence="25">
    <location>
        <begin position="700"/>
        <end position="938"/>
    </location>
</feature>
<keyword evidence="17" id="KW-0804">Transcription</keyword>
<evidence type="ECO:0000256" key="19">
    <source>
        <dbReference type="ARBA" id="ARBA00048017"/>
    </source>
</evidence>
<dbReference type="PANTHER" id="PTHR10615">
    <property type="entry name" value="HISTONE ACETYLTRANSFERASE"/>
    <property type="match status" value="1"/>
</dbReference>
<dbReference type="SUPFAM" id="SSF46785">
    <property type="entry name" value="Winged helix' DNA-binding domain"/>
    <property type="match status" value="1"/>
</dbReference>
<dbReference type="PROSITE" id="PS50016">
    <property type="entry name" value="ZF_PHD_2"/>
    <property type="match status" value="2"/>
</dbReference>
<evidence type="ECO:0000259" key="23">
    <source>
        <dbReference type="PROSITE" id="PS50016"/>
    </source>
</evidence>
<keyword evidence="28" id="KW-1185">Reference proteome</keyword>
<feature type="compositionally biased region" description="Acidic residues" evidence="22">
    <location>
        <begin position="617"/>
        <end position="628"/>
    </location>
</feature>
<evidence type="ECO:0000313" key="27">
    <source>
        <dbReference type="EMBL" id="KAK7507734.1"/>
    </source>
</evidence>
<evidence type="ECO:0000256" key="1">
    <source>
        <dbReference type="ARBA" id="ARBA00004123"/>
    </source>
</evidence>
<evidence type="ECO:0000313" key="28">
    <source>
        <dbReference type="Proteomes" id="UP001519460"/>
    </source>
</evidence>
<evidence type="ECO:0000256" key="17">
    <source>
        <dbReference type="ARBA" id="ARBA00023163"/>
    </source>
</evidence>
<dbReference type="InterPro" id="IPR013083">
    <property type="entry name" value="Znf_RING/FYVE/PHD"/>
</dbReference>
<name>A0ABD0M7G7_9CAEN</name>
<keyword evidence="16" id="KW-0010">Activator</keyword>
<feature type="region of interest" description="Disordered" evidence="22">
    <location>
        <begin position="169"/>
        <end position="188"/>
    </location>
</feature>
<evidence type="ECO:0000256" key="7">
    <source>
        <dbReference type="ARBA" id="ARBA00022679"/>
    </source>
</evidence>
<dbReference type="EMBL" id="JACVVK020000003">
    <property type="protein sequence ID" value="KAK7507734.1"/>
    <property type="molecule type" value="Genomic_DNA"/>
</dbReference>
<dbReference type="GO" id="GO:0061733">
    <property type="term" value="F:protein-lysine-acetyltransferase activity"/>
    <property type="evidence" value="ECO:0007669"/>
    <property type="project" value="UniProtKB-EC"/>
</dbReference>
<keyword evidence="15" id="KW-0805">Transcription regulation</keyword>
<dbReference type="FunFam" id="3.40.630.30:FF:000001">
    <property type="entry name" value="Histone acetyltransferase"/>
    <property type="match status" value="1"/>
</dbReference>
<dbReference type="Gene3D" id="1.10.10.10">
    <property type="entry name" value="Winged helix-like DNA-binding domain superfamily/Winged helix DNA-binding domain"/>
    <property type="match status" value="2"/>
</dbReference>
<evidence type="ECO:0000256" key="12">
    <source>
        <dbReference type="ARBA" id="ARBA00022843"/>
    </source>
</evidence>
<evidence type="ECO:0000256" key="6">
    <source>
        <dbReference type="ARBA" id="ARBA00022553"/>
    </source>
</evidence>
<dbReference type="InterPro" id="IPR050603">
    <property type="entry name" value="MYST_HAT"/>
</dbReference>
<keyword evidence="12" id="KW-0832">Ubl conjugation</keyword>
<evidence type="ECO:0000256" key="11">
    <source>
        <dbReference type="ARBA" id="ARBA00022833"/>
    </source>
</evidence>
<comment type="caution">
    <text evidence="27">The sequence shown here is derived from an EMBL/GenBank/DDBJ whole genome shotgun (WGS) entry which is preliminary data.</text>
</comment>
<gene>
    <name evidence="27" type="ORF">BaRGS_00000699</name>
</gene>
<evidence type="ECO:0000256" key="4">
    <source>
        <dbReference type="ARBA" id="ARBA00022491"/>
    </source>
</evidence>
<evidence type="ECO:0000256" key="16">
    <source>
        <dbReference type="ARBA" id="ARBA00023159"/>
    </source>
</evidence>
<keyword evidence="10 21" id="KW-0863">Zinc-finger</keyword>
<dbReference type="CDD" id="cd04301">
    <property type="entry name" value="NAT_SF"/>
    <property type="match status" value="1"/>
</dbReference>
<dbReference type="Gene3D" id="3.30.60.60">
    <property type="entry name" value="N-acetyl transferase-like"/>
    <property type="match status" value="1"/>
</dbReference>
<dbReference type="GO" id="GO:0040029">
    <property type="term" value="P:epigenetic regulation of gene expression"/>
    <property type="evidence" value="ECO:0007669"/>
    <property type="project" value="UniProtKB-ARBA"/>
</dbReference>
<dbReference type="Gene3D" id="3.30.40.10">
    <property type="entry name" value="Zinc/RING finger domain, C3HC4 (zinc finger)"/>
    <property type="match status" value="1"/>
</dbReference>
<dbReference type="PROSITE" id="PS51726">
    <property type="entry name" value="MYST_HAT"/>
    <property type="match status" value="1"/>
</dbReference>
<dbReference type="EC" id="2.3.1.48" evidence="3"/>
<evidence type="ECO:0000256" key="20">
    <source>
        <dbReference type="PIRSR" id="PIRSR602717-51"/>
    </source>
</evidence>
<dbReference type="InterPro" id="IPR005818">
    <property type="entry name" value="Histone_H1/H5_H15"/>
</dbReference>
<dbReference type="Gene3D" id="3.40.630.30">
    <property type="match status" value="1"/>
</dbReference>
<feature type="region of interest" description="Disordered" evidence="22">
    <location>
        <begin position="455"/>
        <end position="505"/>
    </location>
</feature>
<feature type="compositionally biased region" description="Low complexity" evidence="22">
    <location>
        <begin position="538"/>
        <end position="550"/>
    </location>
</feature>
<dbReference type="PROSITE" id="PS52014">
    <property type="entry name" value="SAMD1_WH"/>
    <property type="match status" value="1"/>
</dbReference>
<keyword evidence="11" id="KW-0862">Zinc</keyword>
<feature type="active site" description="Proton donor/acceptor" evidence="20">
    <location>
        <position position="876"/>
    </location>
</feature>
<evidence type="ECO:0000256" key="22">
    <source>
        <dbReference type="SAM" id="MobiDB-lite"/>
    </source>
</evidence>
<feature type="domain" description="PHD-type" evidence="23">
    <location>
        <begin position="211"/>
        <end position="270"/>
    </location>
</feature>
<evidence type="ECO:0000256" key="8">
    <source>
        <dbReference type="ARBA" id="ARBA00022723"/>
    </source>
</evidence>
<feature type="compositionally biased region" description="Low complexity" evidence="22">
    <location>
        <begin position="455"/>
        <end position="475"/>
    </location>
</feature>
<keyword evidence="8" id="KW-0479">Metal-binding</keyword>
<dbReference type="Pfam" id="PF00538">
    <property type="entry name" value="Linker_histone"/>
    <property type="match status" value="1"/>
</dbReference>
<evidence type="ECO:0000259" key="25">
    <source>
        <dbReference type="PROSITE" id="PS51726"/>
    </source>
</evidence>
<proteinExistence type="inferred from homology"/>
<dbReference type="InterPro" id="IPR048589">
    <property type="entry name" value="SAMD1-like_WH"/>
</dbReference>
<dbReference type="InterPro" id="IPR036390">
    <property type="entry name" value="WH_DNA-bd_sf"/>
</dbReference>
<dbReference type="InterPro" id="IPR019787">
    <property type="entry name" value="Znf_PHD-finger"/>
</dbReference>
<feature type="compositionally biased region" description="Acidic residues" evidence="22">
    <location>
        <begin position="579"/>
        <end position="594"/>
    </location>
</feature>
<dbReference type="FunFam" id="3.30.40.10:FF:000005">
    <property type="entry name" value="zinc finger protein isoform X1"/>
    <property type="match status" value="1"/>
</dbReference>